<dbReference type="AlphaFoldDB" id="A0A2X2JL87"/>
<evidence type="ECO:0000313" key="2">
    <source>
        <dbReference type="Proteomes" id="UP000251241"/>
    </source>
</evidence>
<accession>A0A2X2JL87</accession>
<gene>
    <name evidence="1" type="ORF">NCTC11343_05376</name>
</gene>
<dbReference type="EMBL" id="UAUU01000011">
    <property type="protein sequence ID" value="SPZ94554.1"/>
    <property type="molecule type" value="Genomic_DNA"/>
</dbReference>
<proteinExistence type="predicted"/>
<organism evidence="1 2">
    <name type="scientific">Sphingobacterium multivorum</name>
    <dbReference type="NCBI Taxonomy" id="28454"/>
    <lineage>
        <taxon>Bacteria</taxon>
        <taxon>Pseudomonadati</taxon>
        <taxon>Bacteroidota</taxon>
        <taxon>Sphingobacteriia</taxon>
        <taxon>Sphingobacteriales</taxon>
        <taxon>Sphingobacteriaceae</taxon>
        <taxon>Sphingobacterium</taxon>
    </lineage>
</organism>
<sequence>MLANISTNVKNANKFLNQNKATVVFIVVTEVSLVHLFSKTKNVANGQKTKEQLKVFFIWMLHKCYHTKGS</sequence>
<protein>
    <submittedName>
        <fullName evidence="1">Uncharacterized protein</fullName>
    </submittedName>
</protein>
<evidence type="ECO:0000313" key="1">
    <source>
        <dbReference type="EMBL" id="SPZ94554.1"/>
    </source>
</evidence>
<dbReference type="Proteomes" id="UP000251241">
    <property type="component" value="Unassembled WGS sequence"/>
</dbReference>
<reference evidence="1 2" key="1">
    <citation type="submission" date="2018-06" db="EMBL/GenBank/DDBJ databases">
        <authorList>
            <consortium name="Pathogen Informatics"/>
            <person name="Doyle S."/>
        </authorList>
    </citation>
    <scope>NUCLEOTIDE SEQUENCE [LARGE SCALE GENOMIC DNA]</scope>
    <source>
        <strain evidence="1 2">NCTC11343</strain>
    </source>
</reference>
<name>A0A2X2JL87_SPHMU</name>